<evidence type="ECO:0000313" key="1">
    <source>
        <dbReference type="EMBL" id="ABU24093.1"/>
    </source>
</evidence>
<protein>
    <submittedName>
        <fullName evidence="1">Uncharacterized protein</fullName>
    </submittedName>
</protein>
<dbReference type="KEGG" id="pmn:PMN2A_2174"/>
<dbReference type="HOGENOM" id="CLU_2957014_0_0_3"/>
<sequence length="59" mass="6691">MLRHPAAKIEPRRGAAGMPLRSIKLPRAAPLRMYMIKVIGGFMIQALNLYSQSDLFFVF</sequence>
<keyword evidence="2" id="KW-1185">Reference proteome</keyword>
<evidence type="ECO:0000313" key="2">
    <source>
        <dbReference type="Proteomes" id="UP000002535"/>
    </source>
</evidence>
<proteinExistence type="predicted"/>
<dbReference type="Proteomes" id="UP000002535">
    <property type="component" value="Chromosome"/>
</dbReference>
<dbReference type="EMBL" id="CP000095">
    <property type="protein sequence ID" value="ABU24093.1"/>
    <property type="molecule type" value="Genomic_DNA"/>
</dbReference>
<name>A7ME05_PROMT</name>
<dbReference type="STRING" id="59920.PMN2A_2174"/>
<gene>
    <name evidence="1" type="ordered locus">PMN2A_2174</name>
</gene>
<accession>A7ME05</accession>
<dbReference type="AlphaFoldDB" id="A7ME05"/>
<organism evidence="1 2">
    <name type="scientific">Prochlorococcus marinus (strain NATL2A)</name>
    <dbReference type="NCBI Taxonomy" id="59920"/>
    <lineage>
        <taxon>Bacteria</taxon>
        <taxon>Bacillati</taxon>
        <taxon>Cyanobacteriota</taxon>
        <taxon>Cyanophyceae</taxon>
        <taxon>Synechococcales</taxon>
        <taxon>Prochlorococcaceae</taxon>
        <taxon>Prochlorococcus</taxon>
    </lineage>
</organism>
<reference evidence="1 2" key="1">
    <citation type="journal article" date="2007" name="PLoS Genet.">
        <title>Patterns and implications of gene gain and loss in the evolution of Prochlorococcus.</title>
        <authorList>
            <person name="Kettler G.C."/>
            <person name="Martiny A.C."/>
            <person name="Huang K."/>
            <person name="Zucker J."/>
            <person name="Coleman M.L."/>
            <person name="Rodrigue S."/>
            <person name="Chen F."/>
            <person name="Lapidus A."/>
            <person name="Ferriera S."/>
            <person name="Johnson J."/>
            <person name="Steglich C."/>
            <person name="Church G.M."/>
            <person name="Richardson P."/>
            <person name="Chisholm S.W."/>
        </authorList>
    </citation>
    <scope>NUCLEOTIDE SEQUENCE [LARGE SCALE GENOMIC DNA]</scope>
    <source>
        <strain evidence="1 2">NATL2A</strain>
    </source>
</reference>